<reference evidence="17" key="1">
    <citation type="submission" date="2016-11" db="UniProtKB">
        <authorList>
            <consortium name="WormBaseParasite"/>
        </authorList>
    </citation>
    <scope>IDENTIFICATION</scope>
</reference>
<proteinExistence type="inferred from homology"/>
<evidence type="ECO:0000256" key="10">
    <source>
        <dbReference type="ARBA" id="ARBA00022824"/>
    </source>
</evidence>
<dbReference type="PANTHER" id="PTHR12317">
    <property type="entry name" value="DIACYLGLYCEROL O-ACYLTRANSFERASE"/>
    <property type="match status" value="1"/>
</dbReference>
<evidence type="ECO:0000256" key="9">
    <source>
        <dbReference type="ARBA" id="ARBA00022798"/>
    </source>
</evidence>
<keyword evidence="14" id="KW-0012">Acyltransferase</keyword>
<dbReference type="GO" id="GO:0019432">
    <property type="term" value="P:triglyceride biosynthetic process"/>
    <property type="evidence" value="ECO:0007669"/>
    <property type="project" value="TreeGrafter"/>
</dbReference>
<evidence type="ECO:0000256" key="6">
    <source>
        <dbReference type="ARBA" id="ARBA00022516"/>
    </source>
</evidence>
<dbReference type="Pfam" id="PF03982">
    <property type="entry name" value="DAGAT"/>
    <property type="match status" value="1"/>
</dbReference>
<keyword evidence="16" id="KW-1185">Reference proteome</keyword>
<dbReference type="InterPro" id="IPR007130">
    <property type="entry name" value="DAGAT"/>
</dbReference>
<dbReference type="AlphaFoldDB" id="A0A1I7ZL11"/>
<evidence type="ECO:0000313" key="16">
    <source>
        <dbReference type="Proteomes" id="UP000095287"/>
    </source>
</evidence>
<feature type="transmembrane region" description="Helical" evidence="15">
    <location>
        <begin position="38"/>
        <end position="58"/>
    </location>
</feature>
<evidence type="ECO:0000256" key="13">
    <source>
        <dbReference type="ARBA" id="ARBA00023136"/>
    </source>
</evidence>
<dbReference type="GO" id="GO:0006071">
    <property type="term" value="P:glycerol metabolic process"/>
    <property type="evidence" value="ECO:0007669"/>
    <property type="project" value="UniProtKB-KW"/>
</dbReference>
<keyword evidence="13 15" id="KW-0472">Membrane</keyword>
<keyword evidence="9" id="KW-0319">Glycerol metabolism</keyword>
<dbReference type="EC" id="2.3.1.20" evidence="5"/>
<evidence type="ECO:0000256" key="12">
    <source>
        <dbReference type="ARBA" id="ARBA00023098"/>
    </source>
</evidence>
<feature type="transmembrane region" description="Helical" evidence="15">
    <location>
        <begin position="12"/>
        <end position="32"/>
    </location>
</feature>
<dbReference type="PANTHER" id="PTHR12317:SF0">
    <property type="entry name" value="ACYLTRANSFERASE"/>
    <property type="match status" value="1"/>
</dbReference>
<evidence type="ECO:0000256" key="8">
    <source>
        <dbReference type="ARBA" id="ARBA00022692"/>
    </source>
</evidence>
<evidence type="ECO:0000256" key="14">
    <source>
        <dbReference type="ARBA" id="ARBA00023315"/>
    </source>
</evidence>
<evidence type="ECO:0000256" key="4">
    <source>
        <dbReference type="ARBA" id="ARBA00005420"/>
    </source>
</evidence>
<keyword evidence="11 15" id="KW-1133">Transmembrane helix</keyword>
<evidence type="ECO:0000313" key="17">
    <source>
        <dbReference type="WBParaSite" id="L893_g27350.t1"/>
    </source>
</evidence>
<keyword evidence="6" id="KW-0444">Lipid biosynthesis</keyword>
<accession>A0A1I7ZL11</accession>
<keyword evidence="12" id="KW-0443">Lipid metabolism</keyword>
<evidence type="ECO:0000256" key="7">
    <source>
        <dbReference type="ARBA" id="ARBA00022679"/>
    </source>
</evidence>
<comment type="similarity">
    <text evidence="4">Belongs to the diacylglycerol acyltransferase family.</text>
</comment>
<keyword evidence="7" id="KW-0808">Transferase</keyword>
<comment type="pathway">
    <text evidence="3">Lipid metabolism.</text>
</comment>
<name>A0A1I7ZL11_9BILA</name>
<evidence type="ECO:0000256" key="3">
    <source>
        <dbReference type="ARBA" id="ARBA00005189"/>
    </source>
</evidence>
<dbReference type="WBParaSite" id="L893_g27350.t1">
    <property type="protein sequence ID" value="L893_g27350.t1"/>
    <property type="gene ID" value="L893_g27350"/>
</dbReference>
<comment type="pathway">
    <text evidence="2">Glycerolipid metabolism; triacylglycerol biosynthesis.</text>
</comment>
<evidence type="ECO:0000256" key="15">
    <source>
        <dbReference type="SAM" id="Phobius"/>
    </source>
</evidence>
<evidence type="ECO:0000256" key="11">
    <source>
        <dbReference type="ARBA" id="ARBA00022989"/>
    </source>
</evidence>
<keyword evidence="10" id="KW-0256">Endoplasmic reticulum</keyword>
<comment type="subcellular location">
    <subcellularLocation>
        <location evidence="1">Endoplasmic reticulum membrane</location>
        <topology evidence="1">Multi-pass membrane protein</topology>
    </subcellularLocation>
</comment>
<dbReference type="GO" id="GO:0005789">
    <property type="term" value="C:endoplasmic reticulum membrane"/>
    <property type="evidence" value="ECO:0007669"/>
    <property type="project" value="UniProtKB-SubCell"/>
</dbReference>
<dbReference type="Proteomes" id="UP000095287">
    <property type="component" value="Unplaced"/>
</dbReference>
<evidence type="ECO:0000256" key="5">
    <source>
        <dbReference type="ARBA" id="ARBA00013244"/>
    </source>
</evidence>
<organism evidence="16 17">
    <name type="scientific">Steinernema glaseri</name>
    <dbReference type="NCBI Taxonomy" id="37863"/>
    <lineage>
        <taxon>Eukaryota</taxon>
        <taxon>Metazoa</taxon>
        <taxon>Ecdysozoa</taxon>
        <taxon>Nematoda</taxon>
        <taxon>Chromadorea</taxon>
        <taxon>Rhabditida</taxon>
        <taxon>Tylenchina</taxon>
        <taxon>Panagrolaimomorpha</taxon>
        <taxon>Strongyloidoidea</taxon>
        <taxon>Steinernematidae</taxon>
        <taxon>Steinernema</taxon>
    </lineage>
</organism>
<evidence type="ECO:0000256" key="1">
    <source>
        <dbReference type="ARBA" id="ARBA00004477"/>
    </source>
</evidence>
<sequence>MFFAPLHVPVHRRLETLAVLYHVVTCIFLPIYAVLVPLFLLITPLCVFVWAYAAWYYYDYSTPFRGARPKKWYRNLSIWNRFCDYFPIKLVKTAELSPEHNYIVGSHPHGILSFGIFGTFCTEGAGFSQTFPGIQPFVATLNANFYAPFRKELMTCHGLISAAKESIMYNLTGEKKGNAVAIVLGGAEEALDAASENYNLTLKKRKGFVKIALRTG</sequence>
<evidence type="ECO:0000256" key="2">
    <source>
        <dbReference type="ARBA" id="ARBA00004771"/>
    </source>
</evidence>
<dbReference type="GO" id="GO:0004144">
    <property type="term" value="F:diacylglycerol O-acyltransferase activity"/>
    <property type="evidence" value="ECO:0007669"/>
    <property type="project" value="UniProtKB-EC"/>
</dbReference>
<protein>
    <recommendedName>
        <fullName evidence="5">diacylglycerol O-acyltransferase</fullName>
        <ecNumber evidence="5">2.3.1.20</ecNumber>
    </recommendedName>
</protein>
<keyword evidence="8 15" id="KW-0812">Transmembrane</keyword>